<reference evidence="4 5" key="1">
    <citation type="submission" date="2022-10" db="EMBL/GenBank/DDBJ databases">
        <title>paucibacter sp. hw8 Genome sequencing.</title>
        <authorList>
            <person name="Park S."/>
        </authorList>
    </citation>
    <scope>NUCLEOTIDE SEQUENCE [LARGE SCALE GENOMIC DNA]</scope>
    <source>
        <strain evidence="5">hw8</strain>
    </source>
</reference>
<feature type="transmembrane region" description="Helical" evidence="2">
    <location>
        <begin position="37"/>
        <end position="59"/>
    </location>
</feature>
<sequence length="302" mass="33985">MMSQTQYIQLIALFLGFTLLEFLLGRAKGFKATASDNLLDLVGFALLAAVTQPAVFWLVQVIGHAVAPGAQNAWAGLPWIAGFALFLVGDDMLQYGWHRASHKPLLWPLHRAHHSAQYMSARIIYRNNFFYYFGMPAIWVSGLLIYLGLGPIYMVYIVIKLAVITGAHSAVRWDEPLYRIKALKPLMWLVQRTISTPATHFAHHAMSNADGIGHYTGNYGNLLFFWDVLFGTAHITQQYPAEIGLRDDQLFGKEAWWAELFYPIFRSKRQHTALTPGGKPYDHPTDRAPSQQPAASQVRITG</sequence>
<comment type="caution">
    <text evidence="4">The sequence shown here is derived from an EMBL/GenBank/DDBJ whole genome shotgun (WGS) entry which is preliminary data.</text>
</comment>
<dbReference type="Proteomes" id="UP001219862">
    <property type="component" value="Unassembled WGS sequence"/>
</dbReference>
<evidence type="ECO:0000259" key="3">
    <source>
        <dbReference type="Pfam" id="PF04116"/>
    </source>
</evidence>
<protein>
    <submittedName>
        <fullName evidence="4">Sterol desaturase family protein</fullName>
    </submittedName>
</protein>
<evidence type="ECO:0000256" key="1">
    <source>
        <dbReference type="SAM" id="MobiDB-lite"/>
    </source>
</evidence>
<feature type="domain" description="Fatty acid hydroxylase" evidence="3">
    <location>
        <begin position="83"/>
        <end position="232"/>
    </location>
</feature>
<feature type="region of interest" description="Disordered" evidence="1">
    <location>
        <begin position="273"/>
        <end position="302"/>
    </location>
</feature>
<feature type="transmembrane region" description="Helical" evidence="2">
    <location>
        <begin position="71"/>
        <end position="89"/>
    </location>
</feature>
<evidence type="ECO:0000256" key="2">
    <source>
        <dbReference type="SAM" id="Phobius"/>
    </source>
</evidence>
<dbReference type="InterPro" id="IPR006694">
    <property type="entry name" value="Fatty_acid_hydroxylase"/>
</dbReference>
<evidence type="ECO:0000313" key="4">
    <source>
        <dbReference type="EMBL" id="MDC8785662.1"/>
    </source>
</evidence>
<keyword evidence="2" id="KW-1133">Transmembrane helix</keyword>
<organism evidence="4 5">
    <name type="scientific">Roseateles koreensis</name>
    <dbReference type="NCBI Taxonomy" id="2987526"/>
    <lineage>
        <taxon>Bacteria</taxon>
        <taxon>Pseudomonadati</taxon>
        <taxon>Pseudomonadota</taxon>
        <taxon>Betaproteobacteria</taxon>
        <taxon>Burkholderiales</taxon>
        <taxon>Sphaerotilaceae</taxon>
        <taxon>Roseateles</taxon>
    </lineage>
</organism>
<evidence type="ECO:0000313" key="5">
    <source>
        <dbReference type="Proteomes" id="UP001219862"/>
    </source>
</evidence>
<feature type="transmembrane region" description="Helical" evidence="2">
    <location>
        <begin position="6"/>
        <end position="25"/>
    </location>
</feature>
<keyword evidence="2" id="KW-0472">Membrane</keyword>
<feature type="transmembrane region" description="Helical" evidence="2">
    <location>
        <begin position="153"/>
        <end position="171"/>
    </location>
</feature>
<dbReference type="Pfam" id="PF04116">
    <property type="entry name" value="FA_hydroxylase"/>
    <property type="match status" value="1"/>
</dbReference>
<name>A0ABT5KV43_9BURK</name>
<proteinExistence type="predicted"/>
<feature type="compositionally biased region" description="Polar residues" evidence="1">
    <location>
        <begin position="288"/>
        <end position="302"/>
    </location>
</feature>
<gene>
    <name evidence="4" type="ORF">PRZ01_10705</name>
</gene>
<accession>A0ABT5KV43</accession>
<keyword evidence="2" id="KW-0812">Transmembrane</keyword>
<dbReference type="EMBL" id="JAQQXS010000008">
    <property type="protein sequence ID" value="MDC8785662.1"/>
    <property type="molecule type" value="Genomic_DNA"/>
</dbReference>
<keyword evidence="5" id="KW-1185">Reference proteome</keyword>
<feature type="transmembrane region" description="Helical" evidence="2">
    <location>
        <begin position="129"/>
        <end position="147"/>
    </location>
</feature>